<evidence type="ECO:0000259" key="4">
    <source>
        <dbReference type="Pfam" id="PF02251"/>
    </source>
</evidence>
<comment type="function">
    <text evidence="3">Implicated in immunoproteasome assembly and required for efficient antigen processing. The PA28 activator complex enhances the generation of class I binding peptides by altering the cleavage pattern of the proteasome.</text>
</comment>
<dbReference type="eggNOG" id="KOG4470">
    <property type="taxonomic scope" value="Eukaryota"/>
</dbReference>
<dbReference type="Ensembl" id="ENSCSAVT00000002517.1">
    <property type="protein sequence ID" value="ENSCSAVP00000002476.1"/>
    <property type="gene ID" value="ENSCSAVG00000001467.1"/>
</dbReference>
<dbReference type="Gene3D" id="1.20.120.180">
    <property type="entry name" value="Proteasome activator pa28, C-terminal domain"/>
    <property type="match status" value="1"/>
</dbReference>
<evidence type="ECO:0000313" key="6">
    <source>
        <dbReference type="Ensembl" id="ENSCSAVP00000002476.1"/>
    </source>
</evidence>
<dbReference type="AlphaFoldDB" id="H2YAX8"/>
<dbReference type="InterPro" id="IPR003185">
    <property type="entry name" value="Proteasome_activ_PA28_N"/>
</dbReference>
<reference evidence="7" key="1">
    <citation type="submission" date="2003-08" db="EMBL/GenBank/DDBJ databases">
        <authorList>
            <person name="Birren B."/>
            <person name="Nusbaum C."/>
            <person name="Abebe A."/>
            <person name="Abouelleil A."/>
            <person name="Adekoya E."/>
            <person name="Ait-zahra M."/>
            <person name="Allen N."/>
            <person name="Allen T."/>
            <person name="An P."/>
            <person name="Anderson M."/>
            <person name="Anderson S."/>
            <person name="Arachchi H."/>
            <person name="Armbruster J."/>
            <person name="Bachantsang P."/>
            <person name="Baldwin J."/>
            <person name="Barry A."/>
            <person name="Bayul T."/>
            <person name="Blitshsteyn B."/>
            <person name="Bloom T."/>
            <person name="Blye J."/>
            <person name="Boguslavskiy L."/>
            <person name="Borowsky M."/>
            <person name="Boukhgalter B."/>
            <person name="Brunache A."/>
            <person name="Butler J."/>
            <person name="Calixte N."/>
            <person name="Calvo S."/>
            <person name="Camarata J."/>
            <person name="Campo K."/>
            <person name="Chang J."/>
            <person name="Cheshatsang Y."/>
            <person name="Citroen M."/>
            <person name="Collymore A."/>
            <person name="Considine T."/>
            <person name="Cook A."/>
            <person name="Cooke P."/>
            <person name="Corum B."/>
            <person name="Cuomo C."/>
            <person name="David R."/>
            <person name="Dawoe T."/>
            <person name="Degray S."/>
            <person name="Dodge S."/>
            <person name="Dooley K."/>
            <person name="Dorje P."/>
            <person name="Dorjee K."/>
            <person name="Dorris L."/>
            <person name="Duffey N."/>
            <person name="Dupes A."/>
            <person name="Elkins T."/>
            <person name="Engels R."/>
            <person name="Erickson J."/>
            <person name="Farina A."/>
            <person name="Faro S."/>
            <person name="Ferreira P."/>
            <person name="Fischer H."/>
            <person name="Fitzgerald M."/>
            <person name="Foley K."/>
            <person name="Gage D."/>
            <person name="Galagan J."/>
            <person name="Gearin G."/>
            <person name="Gnerre S."/>
            <person name="Gnirke A."/>
            <person name="Goyette A."/>
            <person name="Graham J."/>
            <person name="Grandbois E."/>
            <person name="Gyaltsen K."/>
            <person name="Hafez N."/>
            <person name="Hagopian D."/>
            <person name="Hagos B."/>
            <person name="Hall J."/>
            <person name="Hatcher B."/>
            <person name="Heller A."/>
            <person name="Higgins H."/>
            <person name="Honan T."/>
            <person name="Horn A."/>
            <person name="Houde N."/>
            <person name="Hughes L."/>
            <person name="Hulme W."/>
            <person name="Husby E."/>
            <person name="Iliev I."/>
            <person name="Jaffe D."/>
            <person name="Jones C."/>
            <person name="Kamal M."/>
            <person name="Kamat A."/>
            <person name="Kamvysselis M."/>
            <person name="Karlsson E."/>
            <person name="Kells C."/>
            <person name="Kieu A."/>
            <person name="Kisner P."/>
            <person name="Kodira C."/>
            <person name="Kulbokas E."/>
            <person name="Labutti K."/>
            <person name="Lama D."/>
            <person name="Landers T."/>
            <person name="Leger J."/>
            <person name="Levine S."/>
            <person name="Lewis D."/>
            <person name="Lewis T."/>
            <person name="Lindblad-toh K."/>
            <person name="Liu X."/>
            <person name="Lokyitsang T."/>
            <person name="Lokyitsang Y."/>
            <person name="Lucien O."/>
            <person name="Lui A."/>
            <person name="Ma L.J."/>
            <person name="Mabbitt R."/>
            <person name="Macdonald J."/>
            <person name="Maclean C."/>
            <person name="Major J."/>
            <person name="Manning J."/>
            <person name="Marabella R."/>
            <person name="Maru K."/>
            <person name="Matthews C."/>
            <person name="Mauceli E."/>
            <person name="Mccarthy M."/>
            <person name="Mcdonough S."/>
            <person name="Mcghee T."/>
            <person name="Meldrim J."/>
            <person name="Meneus L."/>
            <person name="Mesirov J."/>
            <person name="Mihalev A."/>
            <person name="Mihova T."/>
            <person name="Mikkelsen T."/>
            <person name="Mlenga V."/>
            <person name="Moru K."/>
            <person name="Mozes J."/>
            <person name="Mulrain L."/>
            <person name="Munson G."/>
            <person name="Naylor J."/>
            <person name="Newes C."/>
            <person name="Nguyen C."/>
            <person name="Nguyen N."/>
            <person name="Nguyen T."/>
            <person name="Nicol R."/>
            <person name="Nielsen C."/>
            <person name="Nizzari M."/>
            <person name="Norbu C."/>
            <person name="Norbu N."/>
            <person name="O'donnell P."/>
            <person name="Okoawo O."/>
            <person name="O'leary S."/>
            <person name="Omotosho B."/>
            <person name="O'neill K."/>
            <person name="Osman S."/>
            <person name="Parker S."/>
            <person name="Perrin D."/>
            <person name="Phunkhang P."/>
            <person name="Piqani B."/>
            <person name="Purcell S."/>
            <person name="Rachupka T."/>
            <person name="Ramasamy U."/>
            <person name="Rameau R."/>
            <person name="Ray V."/>
            <person name="Raymond C."/>
            <person name="Retta R."/>
            <person name="Richardson S."/>
            <person name="Rise C."/>
            <person name="Rodriguez J."/>
            <person name="Rogers J."/>
            <person name="Rogov P."/>
            <person name="Rutman M."/>
            <person name="Schupbach R."/>
            <person name="Seaman C."/>
            <person name="Settipalli S."/>
            <person name="Sharpe T."/>
            <person name="Sheridan J."/>
            <person name="Sherpa N."/>
            <person name="Shi J."/>
            <person name="Smirnov S."/>
            <person name="Smith C."/>
            <person name="Sougnez C."/>
            <person name="Spencer B."/>
            <person name="Stalker J."/>
            <person name="Stange-thomann N."/>
            <person name="Stavropoulos S."/>
            <person name="Stetson K."/>
            <person name="Stone C."/>
            <person name="Stone S."/>
            <person name="Stubbs M."/>
            <person name="Talamas J."/>
            <person name="Tchuinga P."/>
            <person name="Tenzing P."/>
            <person name="Tesfaye S."/>
            <person name="Theodore J."/>
            <person name="Thoulutsang Y."/>
            <person name="Topham K."/>
            <person name="Towey S."/>
            <person name="Tsamla T."/>
            <person name="Tsomo N."/>
            <person name="Vallee D."/>
            <person name="Vassiliev H."/>
            <person name="Venkataraman V."/>
            <person name="Vinson J."/>
            <person name="Vo A."/>
            <person name="Wade C."/>
            <person name="Wang S."/>
            <person name="Wangchuk T."/>
            <person name="Wangdi T."/>
            <person name="Whittaker C."/>
            <person name="Wilkinson J."/>
            <person name="Wu Y."/>
            <person name="Wyman D."/>
            <person name="Yadav S."/>
            <person name="Yang S."/>
            <person name="Yang X."/>
            <person name="Yeager S."/>
            <person name="Yee E."/>
            <person name="Young G."/>
            <person name="Zainoun J."/>
            <person name="Zembeck L."/>
            <person name="Zimmer A."/>
            <person name="Zody M."/>
            <person name="Lander E."/>
        </authorList>
    </citation>
    <scope>NUCLEOTIDE SEQUENCE [LARGE SCALE GENOMIC DNA]</scope>
</reference>
<keyword evidence="7" id="KW-1185">Reference proteome</keyword>
<dbReference type="HOGENOM" id="CLU_062515_1_0_1"/>
<protein>
    <recommendedName>
        <fullName evidence="8">Proteasome activator PA28 C-terminal domain-containing protein</fullName>
    </recommendedName>
</protein>
<dbReference type="InterPro" id="IPR036252">
    <property type="entry name" value="Proteasome_activ_sf"/>
</dbReference>
<dbReference type="InterPro" id="IPR009077">
    <property type="entry name" value="Proteasome_activ_PA28"/>
</dbReference>
<dbReference type="GO" id="GO:0061136">
    <property type="term" value="P:regulation of proteasomal protein catabolic process"/>
    <property type="evidence" value="ECO:0007669"/>
    <property type="project" value="TreeGrafter"/>
</dbReference>
<evidence type="ECO:0000313" key="7">
    <source>
        <dbReference type="Proteomes" id="UP000007875"/>
    </source>
</evidence>
<sequence>MDYVDSFTQEISTEAENILRNLLPVKVSELDLLLQGPTFSLKRLDEVRKCSRDTINTKSEGNKTTLCGENGEKPSDFGTNRIIADSMELLRHEITTVMECCNTLRLWVTLMLPKIEDGNNFGVSVQEETLSEIKAVEAETTSYLGQITTYFLARAKICAKLSKHPNICDYHRYITEEDEKQFVSLRLMVAEIRNAYSSVHDLILKNFDKIRKPRNSSPSYNSMY</sequence>
<keyword evidence="2" id="KW-0647">Proteasome</keyword>
<evidence type="ECO:0000256" key="1">
    <source>
        <dbReference type="ARBA" id="ARBA00005883"/>
    </source>
</evidence>
<dbReference type="GO" id="GO:0008537">
    <property type="term" value="C:proteasome activator complex"/>
    <property type="evidence" value="ECO:0007669"/>
    <property type="project" value="InterPro"/>
</dbReference>
<dbReference type="InterPro" id="IPR003186">
    <property type="entry name" value="PA28_C"/>
</dbReference>
<accession>H2YAX8</accession>
<dbReference type="FunFam" id="1.20.120.180:FF:000002">
    <property type="entry name" value="Proteasome activator complex subunit 1"/>
    <property type="match status" value="1"/>
</dbReference>
<dbReference type="PANTHER" id="PTHR10660:SF2">
    <property type="entry name" value="LD45860P"/>
    <property type="match status" value="1"/>
</dbReference>
<dbReference type="STRING" id="51511.ENSCSAVP00000002476"/>
<feature type="domain" description="Proteasome activator PA28 C-terminal" evidence="5">
    <location>
        <begin position="79"/>
        <end position="217"/>
    </location>
</feature>
<dbReference type="InterPro" id="IPR036997">
    <property type="entry name" value="PA28_C_sf"/>
</dbReference>
<dbReference type="GeneTree" id="ENSGT00950000183098"/>
<evidence type="ECO:0000256" key="3">
    <source>
        <dbReference type="ARBA" id="ARBA00037467"/>
    </source>
</evidence>
<dbReference type="Gene3D" id="1.20.5.120">
    <property type="entry name" value="Proteasome activator pa28, N-terminal domain"/>
    <property type="match status" value="1"/>
</dbReference>
<feature type="domain" description="Proteasome activator PA28 N-terminal" evidence="4">
    <location>
        <begin position="4"/>
        <end position="48"/>
    </location>
</feature>
<dbReference type="Pfam" id="PF02252">
    <property type="entry name" value="PA28_C"/>
    <property type="match status" value="1"/>
</dbReference>
<evidence type="ECO:0000256" key="2">
    <source>
        <dbReference type="ARBA" id="ARBA00022942"/>
    </source>
</evidence>
<reference evidence="6" key="3">
    <citation type="submission" date="2025-09" db="UniProtKB">
        <authorList>
            <consortium name="Ensembl"/>
        </authorList>
    </citation>
    <scope>IDENTIFICATION</scope>
</reference>
<dbReference type="PANTHER" id="PTHR10660">
    <property type="entry name" value="PROTEASOME REGULATOR PA28"/>
    <property type="match status" value="1"/>
</dbReference>
<dbReference type="GO" id="GO:2000045">
    <property type="term" value="P:regulation of G1/S transition of mitotic cell cycle"/>
    <property type="evidence" value="ECO:0007669"/>
    <property type="project" value="TreeGrafter"/>
</dbReference>
<reference evidence="6" key="2">
    <citation type="submission" date="2025-08" db="UniProtKB">
        <authorList>
            <consortium name="Ensembl"/>
        </authorList>
    </citation>
    <scope>IDENTIFICATION</scope>
</reference>
<dbReference type="Pfam" id="PF02251">
    <property type="entry name" value="PA28_N"/>
    <property type="match status" value="1"/>
</dbReference>
<dbReference type="InParanoid" id="H2YAX8"/>
<name>H2YAX8_CIOSA</name>
<evidence type="ECO:0008006" key="8">
    <source>
        <dbReference type="Google" id="ProtNLM"/>
    </source>
</evidence>
<dbReference type="Proteomes" id="UP000007875">
    <property type="component" value="Unassembled WGS sequence"/>
</dbReference>
<organism evidence="6 7">
    <name type="scientific">Ciona savignyi</name>
    <name type="common">Pacific transparent sea squirt</name>
    <dbReference type="NCBI Taxonomy" id="51511"/>
    <lineage>
        <taxon>Eukaryota</taxon>
        <taxon>Metazoa</taxon>
        <taxon>Chordata</taxon>
        <taxon>Tunicata</taxon>
        <taxon>Ascidiacea</taxon>
        <taxon>Phlebobranchia</taxon>
        <taxon>Cionidae</taxon>
        <taxon>Ciona</taxon>
    </lineage>
</organism>
<proteinExistence type="inferred from homology"/>
<dbReference type="GO" id="GO:0061133">
    <property type="term" value="F:endopeptidase activator activity"/>
    <property type="evidence" value="ECO:0007669"/>
    <property type="project" value="TreeGrafter"/>
</dbReference>
<evidence type="ECO:0000259" key="5">
    <source>
        <dbReference type="Pfam" id="PF02252"/>
    </source>
</evidence>
<dbReference type="GO" id="GO:0005654">
    <property type="term" value="C:nucleoplasm"/>
    <property type="evidence" value="ECO:0007669"/>
    <property type="project" value="TreeGrafter"/>
</dbReference>
<dbReference type="SUPFAM" id="SSF47216">
    <property type="entry name" value="Proteasome activator"/>
    <property type="match status" value="1"/>
</dbReference>
<dbReference type="GO" id="GO:0005737">
    <property type="term" value="C:cytoplasm"/>
    <property type="evidence" value="ECO:0007669"/>
    <property type="project" value="TreeGrafter"/>
</dbReference>
<comment type="similarity">
    <text evidence="1">Belongs to the PA28 family.</text>
</comment>
<dbReference type="InterPro" id="IPR036996">
    <property type="entry name" value="PA28_N_sf"/>
</dbReference>